<accession>A0A8J2RG81</accession>
<protein>
    <submittedName>
        <fullName evidence="2">Uncharacterized protein</fullName>
    </submittedName>
</protein>
<evidence type="ECO:0000256" key="1">
    <source>
        <dbReference type="SAM" id="Phobius"/>
    </source>
</evidence>
<dbReference type="AlphaFoldDB" id="A0A8J2RG81"/>
<keyword evidence="1" id="KW-0472">Membrane</keyword>
<feature type="transmembrane region" description="Helical" evidence="1">
    <location>
        <begin position="117"/>
        <end position="141"/>
    </location>
</feature>
<dbReference type="OrthoDB" id="6622202at2759"/>
<proteinExistence type="predicted"/>
<dbReference type="EMBL" id="CAKKLH010000079">
    <property type="protein sequence ID" value="CAH0102304.1"/>
    <property type="molecule type" value="Genomic_DNA"/>
</dbReference>
<keyword evidence="1" id="KW-0812">Transmembrane</keyword>
<gene>
    <name evidence="2" type="ORF">DGAL_LOCUS4698</name>
</gene>
<dbReference type="Proteomes" id="UP000789390">
    <property type="component" value="Unassembled WGS sequence"/>
</dbReference>
<organism evidence="2 3">
    <name type="scientific">Daphnia galeata</name>
    <dbReference type="NCBI Taxonomy" id="27404"/>
    <lineage>
        <taxon>Eukaryota</taxon>
        <taxon>Metazoa</taxon>
        <taxon>Ecdysozoa</taxon>
        <taxon>Arthropoda</taxon>
        <taxon>Crustacea</taxon>
        <taxon>Branchiopoda</taxon>
        <taxon>Diplostraca</taxon>
        <taxon>Cladocera</taxon>
        <taxon>Anomopoda</taxon>
        <taxon>Daphniidae</taxon>
        <taxon>Daphnia</taxon>
    </lineage>
</organism>
<keyword evidence="3" id="KW-1185">Reference proteome</keyword>
<reference evidence="2" key="1">
    <citation type="submission" date="2021-11" db="EMBL/GenBank/DDBJ databases">
        <authorList>
            <person name="Schell T."/>
        </authorList>
    </citation>
    <scope>NUCLEOTIDE SEQUENCE</scope>
    <source>
        <strain evidence="2">M5</strain>
    </source>
</reference>
<dbReference type="InterPro" id="IPR053077">
    <property type="entry name" value="MARVEL_domain_protein_3"/>
</dbReference>
<sequence>MCIRVNQCCCCCTLQTGTKIIGWLDLLCGVSIIVWYSTEILKNENYYTSIAGIIANAVLISVTIPLLIAASKNSRPKLILPWLVFAVIQIIIITIGLLSYLPVIANIPQSDFRIADIISYSIAIIITFANYIYFWLVIYSYRQQLLDMETRLTSANQIPIML</sequence>
<feature type="transmembrane region" description="Helical" evidence="1">
    <location>
        <begin position="50"/>
        <end position="70"/>
    </location>
</feature>
<feature type="transmembrane region" description="Helical" evidence="1">
    <location>
        <begin position="20"/>
        <end position="38"/>
    </location>
</feature>
<evidence type="ECO:0000313" key="3">
    <source>
        <dbReference type="Proteomes" id="UP000789390"/>
    </source>
</evidence>
<feature type="transmembrane region" description="Helical" evidence="1">
    <location>
        <begin position="82"/>
        <end position="105"/>
    </location>
</feature>
<dbReference type="PANTHER" id="PTHR34609:SF17">
    <property type="entry name" value="GEO08273P1-RELATED"/>
    <property type="match status" value="1"/>
</dbReference>
<dbReference type="PANTHER" id="PTHR34609">
    <property type="entry name" value="GEO08273P1-RELATED"/>
    <property type="match status" value="1"/>
</dbReference>
<dbReference type="InterPro" id="IPR031720">
    <property type="entry name" value="DUF4728"/>
</dbReference>
<keyword evidence="1" id="KW-1133">Transmembrane helix</keyword>
<evidence type="ECO:0000313" key="2">
    <source>
        <dbReference type="EMBL" id="CAH0102304.1"/>
    </source>
</evidence>
<name>A0A8J2RG81_9CRUS</name>
<comment type="caution">
    <text evidence="2">The sequence shown here is derived from an EMBL/GenBank/DDBJ whole genome shotgun (WGS) entry which is preliminary data.</text>
</comment>
<dbReference type="Pfam" id="PF15860">
    <property type="entry name" value="DUF4728"/>
    <property type="match status" value="1"/>
</dbReference>